<organism evidence="9 10">
    <name type="scientific">Xenoophorus captivus</name>
    <dbReference type="NCBI Taxonomy" id="1517983"/>
    <lineage>
        <taxon>Eukaryota</taxon>
        <taxon>Metazoa</taxon>
        <taxon>Chordata</taxon>
        <taxon>Craniata</taxon>
        <taxon>Vertebrata</taxon>
        <taxon>Euteleostomi</taxon>
        <taxon>Actinopterygii</taxon>
        <taxon>Neopterygii</taxon>
        <taxon>Teleostei</taxon>
        <taxon>Neoteleostei</taxon>
        <taxon>Acanthomorphata</taxon>
        <taxon>Ovalentaria</taxon>
        <taxon>Atherinomorphae</taxon>
        <taxon>Cyprinodontiformes</taxon>
        <taxon>Goodeidae</taxon>
        <taxon>Xenoophorus</taxon>
    </lineage>
</organism>
<dbReference type="EMBL" id="JAHRIN010042020">
    <property type="protein sequence ID" value="MEQ2205235.1"/>
    <property type="molecule type" value="Genomic_DNA"/>
</dbReference>
<sequence>MHINATLWFVVGHAGLLQGLLMLVVAYTIISLTVLSICAISTNGAIQGGGAYCILTG</sequence>
<comment type="subcellular location">
    <subcellularLocation>
        <location evidence="1">Cell membrane</location>
        <topology evidence="1">Multi-pass membrane protein</topology>
    </subcellularLocation>
</comment>
<keyword evidence="8" id="KW-0325">Glycoprotein</keyword>
<evidence type="ECO:0008006" key="11">
    <source>
        <dbReference type="Google" id="ProtNLM"/>
    </source>
</evidence>
<protein>
    <recommendedName>
        <fullName evidence="11">Amino acid permease/ SLC12A domain-containing protein</fullName>
    </recommendedName>
</protein>
<keyword evidence="6" id="KW-1133">Transmembrane helix</keyword>
<keyword evidence="4" id="KW-1003">Cell membrane</keyword>
<evidence type="ECO:0000313" key="9">
    <source>
        <dbReference type="EMBL" id="MEQ2205235.1"/>
    </source>
</evidence>
<dbReference type="PANTHER" id="PTHR11827">
    <property type="entry name" value="SOLUTE CARRIER FAMILY 12, CATION COTRANSPORTERS"/>
    <property type="match status" value="1"/>
</dbReference>
<evidence type="ECO:0000256" key="1">
    <source>
        <dbReference type="ARBA" id="ARBA00004651"/>
    </source>
</evidence>
<dbReference type="PANTHER" id="PTHR11827:SF98">
    <property type="entry name" value="SOLUTE CARRIER FAMILY 12 MEMBER 9"/>
    <property type="match status" value="1"/>
</dbReference>
<accession>A0ABV0RAT5</accession>
<gene>
    <name evidence="9" type="ORF">XENOCAPTIV_030415</name>
</gene>
<keyword evidence="3" id="KW-0813">Transport</keyword>
<evidence type="ECO:0000256" key="3">
    <source>
        <dbReference type="ARBA" id="ARBA00022448"/>
    </source>
</evidence>
<comment type="caution">
    <text evidence="9">The sequence shown here is derived from an EMBL/GenBank/DDBJ whole genome shotgun (WGS) entry which is preliminary data.</text>
</comment>
<evidence type="ECO:0000256" key="6">
    <source>
        <dbReference type="ARBA" id="ARBA00022989"/>
    </source>
</evidence>
<feature type="non-terminal residue" evidence="9">
    <location>
        <position position="57"/>
    </location>
</feature>
<keyword evidence="5" id="KW-0812">Transmembrane</keyword>
<evidence type="ECO:0000256" key="2">
    <source>
        <dbReference type="ARBA" id="ARBA00010593"/>
    </source>
</evidence>
<comment type="similarity">
    <text evidence="2">Belongs to the SLC12A transporter family.</text>
</comment>
<proteinExistence type="inferred from homology"/>
<evidence type="ECO:0000256" key="4">
    <source>
        <dbReference type="ARBA" id="ARBA00022475"/>
    </source>
</evidence>
<evidence type="ECO:0000256" key="7">
    <source>
        <dbReference type="ARBA" id="ARBA00023136"/>
    </source>
</evidence>
<name>A0ABV0RAT5_9TELE</name>
<evidence type="ECO:0000313" key="10">
    <source>
        <dbReference type="Proteomes" id="UP001434883"/>
    </source>
</evidence>
<reference evidence="9 10" key="1">
    <citation type="submission" date="2021-06" db="EMBL/GenBank/DDBJ databases">
        <authorList>
            <person name="Palmer J.M."/>
        </authorList>
    </citation>
    <scope>NUCLEOTIDE SEQUENCE [LARGE SCALE GENOMIC DNA]</scope>
    <source>
        <strain evidence="9 10">XC_2019</strain>
        <tissue evidence="9">Muscle</tissue>
    </source>
</reference>
<evidence type="ECO:0000256" key="8">
    <source>
        <dbReference type="ARBA" id="ARBA00023180"/>
    </source>
</evidence>
<keyword evidence="7" id="KW-0472">Membrane</keyword>
<dbReference type="Proteomes" id="UP001434883">
    <property type="component" value="Unassembled WGS sequence"/>
</dbReference>
<dbReference type="InterPro" id="IPR004842">
    <property type="entry name" value="SLC12A_fam"/>
</dbReference>
<keyword evidence="10" id="KW-1185">Reference proteome</keyword>
<evidence type="ECO:0000256" key="5">
    <source>
        <dbReference type="ARBA" id="ARBA00022692"/>
    </source>
</evidence>